<evidence type="ECO:0000313" key="36">
    <source>
        <dbReference type="Proteomes" id="UP000546806"/>
    </source>
</evidence>
<dbReference type="EMBL" id="JAARUV010000011">
    <property type="protein sequence ID" value="MBC1780619.1"/>
    <property type="molecule type" value="Genomic_DNA"/>
</dbReference>
<dbReference type="EMBL" id="JAARRW010000013">
    <property type="protein sequence ID" value="MBC1563725.1"/>
    <property type="molecule type" value="Genomic_DNA"/>
</dbReference>
<dbReference type="Proteomes" id="UP000533953">
    <property type="component" value="Unassembled WGS sequence"/>
</dbReference>
<dbReference type="CDD" id="cd02883">
    <property type="entry name" value="NUDIX_Hydrolase"/>
    <property type="match status" value="1"/>
</dbReference>
<dbReference type="Proteomes" id="UP000029844">
    <property type="component" value="Unassembled WGS sequence"/>
</dbReference>
<evidence type="ECO:0000313" key="21">
    <source>
        <dbReference type="EMBL" id="MBC2293810.1"/>
    </source>
</evidence>
<dbReference type="Proteomes" id="UP000574104">
    <property type="component" value="Unassembled WGS sequence"/>
</dbReference>
<dbReference type="EMBL" id="JAARMV010000010">
    <property type="protein sequence ID" value="MBC2373813.1"/>
    <property type="molecule type" value="Genomic_DNA"/>
</dbReference>
<evidence type="ECO:0000313" key="25">
    <source>
        <dbReference type="Proteomes" id="UP000519573"/>
    </source>
</evidence>
<evidence type="ECO:0000313" key="15">
    <source>
        <dbReference type="EMBL" id="MBC2118346.1"/>
    </source>
</evidence>
<dbReference type="EMBL" id="JAARZS010000035">
    <property type="protein sequence ID" value="MBC2285165.1"/>
    <property type="molecule type" value="Genomic_DNA"/>
</dbReference>
<dbReference type="Proteomes" id="UP000541955">
    <property type="component" value="Unassembled WGS sequence"/>
</dbReference>
<evidence type="ECO:0000313" key="33">
    <source>
        <dbReference type="Proteomes" id="UP000543379"/>
    </source>
</evidence>
<evidence type="ECO:0000313" key="40">
    <source>
        <dbReference type="Proteomes" id="UP000553016"/>
    </source>
</evidence>
<evidence type="ECO:0000313" key="22">
    <source>
        <dbReference type="EMBL" id="MBC2312493.1"/>
    </source>
</evidence>
<evidence type="ECO:0000313" key="29">
    <source>
        <dbReference type="Proteomes" id="UP000539064"/>
    </source>
</evidence>
<evidence type="ECO:0000313" key="37">
    <source>
        <dbReference type="Proteomes" id="UP000547643"/>
    </source>
</evidence>
<dbReference type="PANTHER" id="PTHR43736:SF1">
    <property type="entry name" value="DIHYDRONEOPTERIN TRIPHOSPHATE DIPHOSPHATASE"/>
    <property type="match status" value="1"/>
</dbReference>
<dbReference type="Proteomes" id="UP000547643">
    <property type="component" value="Unassembled WGS sequence"/>
</dbReference>
<evidence type="ECO:0000313" key="41">
    <source>
        <dbReference type="Proteomes" id="UP000565628"/>
    </source>
</evidence>
<dbReference type="PANTHER" id="PTHR43736">
    <property type="entry name" value="ADP-RIBOSE PYROPHOSPHATASE"/>
    <property type="match status" value="1"/>
</dbReference>
<evidence type="ECO:0000313" key="30">
    <source>
        <dbReference type="Proteomes" id="UP000541735"/>
    </source>
</evidence>
<evidence type="ECO:0000313" key="38">
    <source>
        <dbReference type="Proteomes" id="UP000548082"/>
    </source>
</evidence>
<proteinExistence type="inferred from homology"/>
<evidence type="ECO:0000313" key="18">
    <source>
        <dbReference type="EMBL" id="MBC2242309.1"/>
    </source>
</evidence>
<gene>
    <name evidence="3" type="ORF">EP57_03160</name>
    <name evidence="5" type="ORF">HB759_16525</name>
    <name evidence="4" type="ORF">HB811_17280</name>
    <name evidence="6" type="ORF">HB836_16295</name>
    <name evidence="8" type="ORF">HB902_16745</name>
    <name evidence="10" type="ORF">HB904_18050</name>
    <name evidence="9" type="ORF">HB907_17850</name>
    <name evidence="23" type="ORF">HBP98_17525</name>
    <name evidence="11" type="ORF">HCA46_17495</name>
    <name evidence="12" type="ORF">HCA52_16230</name>
    <name evidence="13" type="ORF">HCA55_17375</name>
    <name evidence="14" type="ORF">HCA78_16970</name>
    <name evidence="15" type="ORF">HCB06_17055</name>
    <name evidence="19" type="ORF">HCB25_16705</name>
    <name evidence="16" type="ORF">HCB26_16505</name>
    <name evidence="17" type="ORF">HCB27_17610</name>
    <name evidence="18" type="ORF">HCB35_17690</name>
    <name evidence="20" type="ORF">HCB69_12330</name>
    <name evidence="21" type="ORF">HCC36_11275</name>
    <name evidence="7" type="ORF">HCI99_16735</name>
    <name evidence="22" type="ORF">HCJ81_16680</name>
</gene>
<name>A0A099WEY6_9LIST</name>
<dbReference type="OrthoDB" id="9787880at2"/>
<evidence type="ECO:0000313" key="32">
    <source>
        <dbReference type="Proteomes" id="UP000543005"/>
    </source>
</evidence>
<evidence type="ECO:0000313" key="4">
    <source>
        <dbReference type="EMBL" id="MBC1318534.1"/>
    </source>
</evidence>
<organism evidence="3 24">
    <name type="scientific">Listeria booriae</name>
    <dbReference type="NCBI Taxonomy" id="1552123"/>
    <lineage>
        <taxon>Bacteria</taxon>
        <taxon>Bacillati</taxon>
        <taxon>Bacillota</taxon>
        <taxon>Bacilli</taxon>
        <taxon>Bacillales</taxon>
        <taxon>Listeriaceae</taxon>
        <taxon>Listeria</taxon>
    </lineage>
</organism>
<dbReference type="EMBL" id="JAARZA010000013">
    <property type="protein sequence ID" value="MBC2242309.1"/>
    <property type="molecule type" value="Genomic_DNA"/>
</dbReference>
<evidence type="ECO:0000313" key="35">
    <source>
        <dbReference type="Proteomes" id="UP000546244"/>
    </source>
</evidence>
<comment type="caution">
    <text evidence="3">The sequence shown here is derived from an EMBL/GenBank/DDBJ whole genome shotgun (WGS) entry which is preliminary data.</text>
</comment>
<dbReference type="AlphaFoldDB" id="A0A099WEY6"/>
<evidence type="ECO:0000313" key="6">
    <source>
        <dbReference type="EMBL" id="MBC1403154.1"/>
    </source>
</evidence>
<accession>A0A099WEY6</accession>
<comment type="similarity">
    <text evidence="1">Belongs to the Nudix hydrolase family.</text>
</comment>
<dbReference type="Gene3D" id="3.90.79.10">
    <property type="entry name" value="Nucleoside Triphosphate Pyrophosphohydrolase"/>
    <property type="match status" value="1"/>
</dbReference>
<dbReference type="SUPFAM" id="SSF55811">
    <property type="entry name" value="Nudix"/>
    <property type="match status" value="1"/>
</dbReference>
<dbReference type="EMBL" id="JNFA01000007">
    <property type="protein sequence ID" value="KGL43221.1"/>
    <property type="molecule type" value="Genomic_DNA"/>
</dbReference>
<evidence type="ECO:0000313" key="19">
    <source>
        <dbReference type="EMBL" id="MBC2245704.1"/>
    </source>
</evidence>
<evidence type="ECO:0000259" key="2">
    <source>
        <dbReference type="PROSITE" id="PS51462"/>
    </source>
</evidence>
<evidence type="ECO:0000313" key="11">
    <source>
        <dbReference type="EMBL" id="MBC1780619.1"/>
    </source>
</evidence>
<evidence type="ECO:0000313" key="8">
    <source>
        <dbReference type="EMBL" id="MBC1563725.1"/>
    </source>
</evidence>
<dbReference type="Proteomes" id="UP000548082">
    <property type="component" value="Unassembled WGS sequence"/>
</dbReference>
<evidence type="ECO:0000313" key="27">
    <source>
        <dbReference type="Proteomes" id="UP000532866"/>
    </source>
</evidence>
<dbReference type="EMBL" id="JAARWW010000011">
    <property type="protein sequence ID" value="MBC2005469.1"/>
    <property type="molecule type" value="Genomic_DNA"/>
</dbReference>
<evidence type="ECO:0000313" key="9">
    <source>
        <dbReference type="EMBL" id="MBC1567275.1"/>
    </source>
</evidence>
<reference evidence="3 24" key="1">
    <citation type="submission" date="2014-05" db="EMBL/GenBank/DDBJ databases">
        <title>Novel Listeriaceae from food processing environments.</title>
        <authorList>
            <person name="den Bakker H.C."/>
        </authorList>
    </citation>
    <scope>NUCLEOTIDE SEQUENCE [LARGE SCALE GENOMIC DNA]</scope>
    <source>
        <strain evidence="3 24">FSL A5-0281</strain>
    </source>
</reference>
<dbReference type="STRING" id="1552123.EP57_03160"/>
<evidence type="ECO:0000313" key="43">
    <source>
        <dbReference type="Proteomes" id="UP000585696"/>
    </source>
</evidence>
<dbReference type="EMBL" id="JAASWV010000038">
    <property type="protein sequence ID" value="MBC2312493.1"/>
    <property type="molecule type" value="Genomic_DNA"/>
</dbReference>
<dbReference type="Proteomes" id="UP000546244">
    <property type="component" value="Unassembled WGS sequence"/>
</dbReference>
<evidence type="ECO:0000313" key="24">
    <source>
        <dbReference type="Proteomes" id="UP000029844"/>
    </source>
</evidence>
<evidence type="ECO:0000313" key="34">
    <source>
        <dbReference type="Proteomes" id="UP000544413"/>
    </source>
</evidence>
<dbReference type="Pfam" id="PF00293">
    <property type="entry name" value="NUDIX"/>
    <property type="match status" value="1"/>
</dbReference>
<evidence type="ECO:0000313" key="23">
    <source>
        <dbReference type="EMBL" id="MBC2373813.1"/>
    </source>
</evidence>
<dbReference type="Proteomes" id="UP000544413">
    <property type="component" value="Unassembled WGS sequence"/>
</dbReference>
<dbReference type="EMBL" id="JAARSH010000019">
    <property type="protein sequence ID" value="MBC1618081.1"/>
    <property type="molecule type" value="Genomic_DNA"/>
</dbReference>
<dbReference type="EMBL" id="JAARYD010000015">
    <property type="protein sequence ID" value="MBC2178447.1"/>
    <property type="molecule type" value="Genomic_DNA"/>
</dbReference>
<dbReference type="GO" id="GO:0016787">
    <property type="term" value="F:hydrolase activity"/>
    <property type="evidence" value="ECO:0007669"/>
    <property type="project" value="UniProtKB-KW"/>
</dbReference>
<dbReference type="EMBL" id="JAAROV010000010">
    <property type="protein sequence ID" value="MBC1318534.1"/>
    <property type="molecule type" value="Genomic_DNA"/>
</dbReference>
<sequence length="137" mass="15834">MKRVLMVKGFIYNEKKDDILLVKNRDLKWAFPGGRVETDQTLEQALIAKVKQQTGIDCHIDSLLYVKERRTAWEHVCQFVYRATATGDFLTLEKDDSVFHARWTSIPQADDLLLEQDVALNKLVLEDGVPYILPQEN</sequence>
<dbReference type="eggNOG" id="COG1051">
    <property type="taxonomic scope" value="Bacteria"/>
</dbReference>
<dbReference type="RefSeq" id="WP_036084164.1">
    <property type="nucleotide sequence ID" value="NZ_CBCSHQ010000024.1"/>
</dbReference>
<keyword evidence="4" id="KW-0378">Hydrolase</keyword>
<evidence type="ECO:0000313" key="31">
    <source>
        <dbReference type="Proteomes" id="UP000541955"/>
    </source>
</evidence>
<dbReference type="Proteomes" id="UP000553016">
    <property type="component" value="Unassembled WGS sequence"/>
</dbReference>
<dbReference type="InterPro" id="IPR000086">
    <property type="entry name" value="NUDIX_hydrolase_dom"/>
</dbReference>
<dbReference type="Proteomes" id="UP000541735">
    <property type="component" value="Unassembled WGS sequence"/>
</dbReference>
<evidence type="ECO:0000313" key="3">
    <source>
        <dbReference type="EMBL" id="KGL43221.1"/>
    </source>
</evidence>
<evidence type="ECO:0000313" key="20">
    <source>
        <dbReference type="EMBL" id="MBC2285165.1"/>
    </source>
</evidence>
<dbReference type="Proteomes" id="UP000529446">
    <property type="component" value="Unassembled WGS sequence"/>
</dbReference>
<dbReference type="EMBL" id="JAAROL010000012">
    <property type="protein sequence ID" value="MBC1333552.1"/>
    <property type="molecule type" value="Genomic_DNA"/>
</dbReference>
<dbReference type="EMBL" id="JAASTX010000036">
    <property type="protein sequence ID" value="MBC1493470.1"/>
    <property type="molecule type" value="Genomic_DNA"/>
</dbReference>
<protein>
    <submittedName>
        <fullName evidence="3">DNA mismatch repair protein MutT</fullName>
    </submittedName>
    <submittedName>
        <fullName evidence="4">NUDIX hydrolase</fullName>
    </submittedName>
</protein>
<dbReference type="PROSITE" id="PS51462">
    <property type="entry name" value="NUDIX"/>
    <property type="match status" value="1"/>
</dbReference>
<evidence type="ECO:0000313" key="7">
    <source>
        <dbReference type="EMBL" id="MBC1493470.1"/>
    </source>
</evidence>
<dbReference type="Proteomes" id="UP000550367">
    <property type="component" value="Unassembled WGS sequence"/>
</dbReference>
<evidence type="ECO:0000313" key="16">
    <source>
        <dbReference type="EMBL" id="MBC2168180.1"/>
    </source>
</evidence>
<evidence type="ECO:0000313" key="39">
    <source>
        <dbReference type="Proteomes" id="UP000550367"/>
    </source>
</evidence>
<evidence type="ECO:0000313" key="42">
    <source>
        <dbReference type="Proteomes" id="UP000574104"/>
    </source>
</evidence>
<evidence type="ECO:0000313" key="17">
    <source>
        <dbReference type="EMBL" id="MBC2178447.1"/>
    </source>
</evidence>
<dbReference type="EMBL" id="JAARYH010000012">
    <property type="protein sequence ID" value="MBC2168180.1"/>
    <property type="molecule type" value="Genomic_DNA"/>
</dbReference>
<dbReference type="Proteomes" id="UP000519573">
    <property type="component" value="Unassembled WGS sequence"/>
</dbReference>
<dbReference type="EMBL" id="JAARXI010000016">
    <property type="protein sequence ID" value="MBC2118346.1"/>
    <property type="molecule type" value="Genomic_DNA"/>
</dbReference>
<evidence type="ECO:0000313" key="14">
    <source>
        <dbReference type="EMBL" id="MBC2005469.1"/>
    </source>
</evidence>
<dbReference type="Proteomes" id="UP000586951">
    <property type="component" value="Unassembled WGS sequence"/>
</dbReference>
<dbReference type="Proteomes" id="UP000565628">
    <property type="component" value="Unassembled WGS sequence"/>
</dbReference>
<dbReference type="EMBL" id="JAARYY010000015">
    <property type="protein sequence ID" value="MBC2245704.1"/>
    <property type="molecule type" value="Genomic_DNA"/>
</dbReference>
<evidence type="ECO:0000256" key="1">
    <source>
        <dbReference type="ARBA" id="ARBA00005582"/>
    </source>
</evidence>
<feature type="domain" description="Nudix hydrolase" evidence="2">
    <location>
        <begin position="2"/>
        <end position="126"/>
    </location>
</feature>
<evidence type="ECO:0000313" key="44">
    <source>
        <dbReference type="Proteomes" id="UP000586951"/>
    </source>
</evidence>
<dbReference type="Proteomes" id="UP000546806">
    <property type="component" value="Unassembled WGS sequence"/>
</dbReference>
<evidence type="ECO:0000313" key="26">
    <source>
        <dbReference type="Proteomes" id="UP000529446"/>
    </source>
</evidence>
<dbReference type="InterPro" id="IPR015797">
    <property type="entry name" value="NUDIX_hydrolase-like_dom_sf"/>
</dbReference>
<dbReference type="GeneID" id="58716425"/>
<dbReference type="Proteomes" id="UP000539064">
    <property type="component" value="Unassembled WGS sequence"/>
</dbReference>
<dbReference type="Proteomes" id="UP000532866">
    <property type="component" value="Unassembled WGS sequence"/>
</dbReference>
<evidence type="ECO:0000313" key="12">
    <source>
        <dbReference type="EMBL" id="MBC1794975.1"/>
    </source>
</evidence>
<dbReference type="EMBL" id="JAARZT010000020">
    <property type="protein sequence ID" value="MBC2293810.1"/>
    <property type="molecule type" value="Genomic_DNA"/>
</dbReference>
<evidence type="ECO:0000313" key="13">
    <source>
        <dbReference type="EMBL" id="MBC1798513.1"/>
    </source>
</evidence>
<reference evidence="25 26" key="2">
    <citation type="submission" date="2020-03" db="EMBL/GenBank/DDBJ databases">
        <title>Soil Listeria distribution.</title>
        <authorList>
            <person name="Liao J."/>
            <person name="Wiedmann M."/>
        </authorList>
    </citation>
    <scope>NUCLEOTIDE SEQUENCE [LARGE SCALE GENOMIC DNA]</scope>
    <source>
        <strain evidence="22 41">FSL L7-0039</strain>
        <strain evidence="21 32">FSL L7-0051</strain>
        <strain evidence="20 43">FSL L7-0054</strain>
        <strain evidence="18 40">FSL L7-0149</strain>
        <strain evidence="19 39">FSL L7-0153</strain>
        <strain evidence="16 25">FSL L7-0245</strain>
        <strain evidence="17 30">FSL L7-0259</strain>
        <strain evidence="15 26">FSL L7-0360</strain>
        <strain evidence="14 36">FSL L7-0435</strain>
        <strain evidence="12 29">FSL L7-0978</strain>
        <strain evidence="13 38">FSL L7-0990</strain>
        <strain evidence="11 37">FSL L7-1017</strain>
        <strain evidence="10 42">FSL L7-1299</strain>
        <strain evidence="8 31">FSL L7-1387</strain>
        <strain evidence="9 44">FSL L7-1427</strain>
        <strain evidence="7 28">FSL L7-1547</strain>
        <strain evidence="6 34">FSL L7-1658</strain>
        <strain evidence="4 33">FSL L7-1816</strain>
        <strain evidence="5 27">FSL L7-1833</strain>
        <strain evidence="23 35">FSL L7-1850</strain>
    </source>
</reference>
<dbReference type="EMBL" id="JAARVD010000012">
    <property type="protein sequence ID" value="MBC1798513.1"/>
    <property type="molecule type" value="Genomic_DNA"/>
</dbReference>
<dbReference type="EMBL" id="JAARPT010000014">
    <property type="protein sequence ID" value="MBC1403154.1"/>
    <property type="molecule type" value="Genomic_DNA"/>
</dbReference>
<keyword evidence="24" id="KW-1185">Reference proteome</keyword>
<evidence type="ECO:0000313" key="28">
    <source>
        <dbReference type="Proteomes" id="UP000533953"/>
    </source>
</evidence>
<dbReference type="Proteomes" id="UP000543005">
    <property type="component" value="Unassembled WGS sequence"/>
</dbReference>
<dbReference type="Proteomes" id="UP000585696">
    <property type="component" value="Unassembled WGS sequence"/>
</dbReference>
<dbReference type="EMBL" id="JAARRU010000011">
    <property type="protein sequence ID" value="MBC1567275.1"/>
    <property type="molecule type" value="Genomic_DNA"/>
</dbReference>
<evidence type="ECO:0000313" key="10">
    <source>
        <dbReference type="EMBL" id="MBC1618081.1"/>
    </source>
</evidence>
<dbReference type="Proteomes" id="UP000543379">
    <property type="component" value="Unassembled WGS sequence"/>
</dbReference>
<dbReference type="EMBL" id="JAARVG010000022">
    <property type="protein sequence ID" value="MBC1794975.1"/>
    <property type="molecule type" value="Genomic_DNA"/>
</dbReference>
<evidence type="ECO:0000313" key="5">
    <source>
        <dbReference type="EMBL" id="MBC1333552.1"/>
    </source>
</evidence>